<organism evidence="4 5">
    <name type="scientific">Scyliorhinus torazame</name>
    <name type="common">Cloudy catshark</name>
    <name type="synonym">Catulus torazame</name>
    <dbReference type="NCBI Taxonomy" id="75743"/>
    <lineage>
        <taxon>Eukaryota</taxon>
        <taxon>Metazoa</taxon>
        <taxon>Chordata</taxon>
        <taxon>Craniata</taxon>
        <taxon>Vertebrata</taxon>
        <taxon>Chondrichthyes</taxon>
        <taxon>Elasmobranchii</taxon>
        <taxon>Galeomorphii</taxon>
        <taxon>Galeoidea</taxon>
        <taxon>Carcharhiniformes</taxon>
        <taxon>Scyliorhinidae</taxon>
        <taxon>Scyliorhinus</taxon>
    </lineage>
</organism>
<comment type="caution">
    <text evidence="4">The sequence shown here is derived from an EMBL/GenBank/DDBJ whole genome shotgun (WGS) entry which is preliminary data.</text>
</comment>
<evidence type="ECO:0000256" key="2">
    <source>
        <dbReference type="ARBA" id="ARBA00022737"/>
    </source>
</evidence>
<dbReference type="PRINTS" id="PR00019">
    <property type="entry name" value="LEURICHRPT"/>
</dbReference>
<dbReference type="EMBL" id="BFAA01009667">
    <property type="protein sequence ID" value="GCB80474.1"/>
    <property type="molecule type" value="Genomic_DNA"/>
</dbReference>
<accession>A0A401Q523</accession>
<keyword evidence="1" id="KW-0433">Leucine-rich repeat</keyword>
<dbReference type="OMA" id="PEHISIR"/>
<dbReference type="PROSITE" id="PS51450">
    <property type="entry name" value="LRR"/>
    <property type="match status" value="2"/>
</dbReference>
<dbReference type="PANTHER" id="PTHR45712">
    <property type="entry name" value="AGAP008170-PA"/>
    <property type="match status" value="1"/>
</dbReference>
<dbReference type="SUPFAM" id="SSF52058">
    <property type="entry name" value="L domain-like"/>
    <property type="match status" value="1"/>
</dbReference>
<dbReference type="PANTHER" id="PTHR45712:SF20">
    <property type="entry name" value="PODOCAN"/>
    <property type="match status" value="1"/>
</dbReference>
<dbReference type="GO" id="GO:0005615">
    <property type="term" value="C:extracellular space"/>
    <property type="evidence" value="ECO:0007669"/>
    <property type="project" value="TreeGrafter"/>
</dbReference>
<dbReference type="InterPro" id="IPR001611">
    <property type="entry name" value="Leu-rich_rpt"/>
</dbReference>
<reference evidence="4 5" key="1">
    <citation type="journal article" date="2018" name="Nat. Ecol. Evol.">
        <title>Shark genomes provide insights into elasmobranch evolution and the origin of vertebrates.</title>
        <authorList>
            <person name="Hara Y"/>
            <person name="Yamaguchi K"/>
            <person name="Onimaru K"/>
            <person name="Kadota M"/>
            <person name="Koyanagi M"/>
            <person name="Keeley SD"/>
            <person name="Tatsumi K"/>
            <person name="Tanaka K"/>
            <person name="Motone F"/>
            <person name="Kageyama Y"/>
            <person name="Nozu R"/>
            <person name="Adachi N"/>
            <person name="Nishimura O"/>
            <person name="Nakagawa R"/>
            <person name="Tanegashima C"/>
            <person name="Kiyatake I"/>
            <person name="Matsumoto R"/>
            <person name="Murakumo K"/>
            <person name="Nishida K"/>
            <person name="Terakita A"/>
            <person name="Kuratani S"/>
            <person name="Sato K"/>
            <person name="Hyodo S Kuraku.S."/>
        </authorList>
    </citation>
    <scope>NUCLEOTIDE SEQUENCE [LARGE SCALE GENOMIC DNA]</scope>
</reference>
<evidence type="ECO:0000313" key="5">
    <source>
        <dbReference type="Proteomes" id="UP000288216"/>
    </source>
</evidence>
<dbReference type="InterPro" id="IPR032675">
    <property type="entry name" value="LRR_dom_sf"/>
</dbReference>
<dbReference type="Pfam" id="PF13855">
    <property type="entry name" value="LRR_8"/>
    <property type="match status" value="4"/>
</dbReference>
<evidence type="ECO:0000256" key="1">
    <source>
        <dbReference type="ARBA" id="ARBA00022614"/>
    </source>
</evidence>
<dbReference type="OrthoDB" id="10027416at2759"/>
<evidence type="ECO:0000313" key="4">
    <source>
        <dbReference type="EMBL" id="GCB80474.1"/>
    </source>
</evidence>
<gene>
    <name evidence="4" type="ORF">scyTo_0016216</name>
</gene>
<dbReference type="Gene3D" id="3.80.10.10">
    <property type="entry name" value="Ribonuclease Inhibitor"/>
    <property type="match status" value="5"/>
</dbReference>
<proteinExistence type="predicted"/>
<dbReference type="InterPro" id="IPR050333">
    <property type="entry name" value="SLRP"/>
</dbReference>
<feature type="non-terminal residue" evidence="4">
    <location>
        <position position="1"/>
    </location>
</feature>
<dbReference type="Pfam" id="PF00560">
    <property type="entry name" value="LRR_1"/>
    <property type="match status" value="1"/>
</dbReference>
<dbReference type="AlphaFoldDB" id="A0A401Q523"/>
<keyword evidence="5" id="KW-1185">Reference proteome</keyword>
<name>A0A401Q523_SCYTO</name>
<feature type="region of interest" description="Disordered" evidence="3">
    <location>
        <begin position="371"/>
        <end position="399"/>
    </location>
</feature>
<dbReference type="SMART" id="SM00369">
    <property type="entry name" value="LRR_TYP"/>
    <property type="match status" value="10"/>
</dbReference>
<dbReference type="STRING" id="75743.A0A401Q523"/>
<sequence length="399" mass="44903">IPDKAFRLLHKLEYLYLANNKLTVTPRWLPDTLRIADFAGNHLEEIFPLTFGHKPKLSKMKGMQYLDLSSNNLMKVPEGLPPNIVVLQLGKNHISSISKDSVNRIRNLEYLLLQNNRITASGIHKDAFGKLRKLHTLHIFNNPLGKVPASLPRRINSLMLLHDAIERIGLDDFAATYYLTELNLSYNHLRSERLHRLAFRKLRRLETLDLSGNNLTLIPGGLPAGLQALKIQRNQISQLSAQALLGLKALRELHLCHNKLTIGKIAPGTWREVPSLKLLDLGYNDLSYMPPDLPESLEYVYLQNNRISKITSDSFISVPNIKVIILRSNRLTSAGVGKESFIGLQYLQVLDMTSNPEYISVLLHSTNRSLSQAGNTSTAGSQRANNRPSREIQRLPTAG</sequence>
<dbReference type="Proteomes" id="UP000288216">
    <property type="component" value="Unassembled WGS sequence"/>
</dbReference>
<evidence type="ECO:0000256" key="3">
    <source>
        <dbReference type="SAM" id="MobiDB-lite"/>
    </source>
</evidence>
<protein>
    <recommendedName>
        <fullName evidence="6">Podocan</fullName>
    </recommendedName>
</protein>
<keyword evidence="2" id="KW-0677">Repeat</keyword>
<feature type="compositionally biased region" description="Polar residues" evidence="3">
    <location>
        <begin position="371"/>
        <end position="387"/>
    </location>
</feature>
<evidence type="ECO:0008006" key="6">
    <source>
        <dbReference type="Google" id="ProtNLM"/>
    </source>
</evidence>
<dbReference type="InterPro" id="IPR003591">
    <property type="entry name" value="Leu-rich_rpt_typical-subtyp"/>
</dbReference>